<accession>A0A4Y7X2L4</accession>
<feature type="region of interest" description="Disordered" evidence="2">
    <location>
        <begin position="407"/>
        <end position="431"/>
    </location>
</feature>
<organism evidence="5">
    <name type="scientific">Halalkalibacterium halodurans</name>
    <name type="common">Bacillus halodurans</name>
    <dbReference type="NCBI Taxonomy" id="86665"/>
    <lineage>
        <taxon>Bacteria</taxon>
        <taxon>Bacillati</taxon>
        <taxon>Bacillota</taxon>
        <taxon>Bacilli</taxon>
        <taxon>Bacillales</taxon>
        <taxon>Bacillaceae</taxon>
        <taxon>Halalkalibacterium (ex Joshi et al. 2022)</taxon>
    </lineage>
</organism>
<dbReference type="InterPro" id="IPR058660">
    <property type="entry name" value="WHD_DnaB"/>
</dbReference>
<sequence>MTWHWKELLPVDRYMVRTADYLHEVHQKVLTLLYQPLVGSIAYSLYMTLWSELKRDDYWSEEQTHRQLMLMMGVDLPAIFQERKKLEAIGLLRTFKTKADGVTTYLYELQPPMPPQQFFENDVLSVYLFNKLGKTQYRKLRERFVVDVIDKETFTETTYGFDEVFTSLHHSEIVSNHESEMVDSLALYEHQQFVSERKGESFHFTEKSFDFELLKKDLSSFIVPEHTLTPEVKETILRLAFVYRIEPLQMSRILQQSLVHDDEVDIGELRKRTQEWYKLEHGNEPPTLALQTHPLKHRTMANQQPQTEEEKVIALYETTPPLTLLESRSDGAKVPLADLKIVESLIVDYQLLPGVVNVLLDYVLLRNDMKLSKSLIEKIAGHWARKKVKTVTEAMTLAKEEHRKLETWKKQDSAKTSGKTTVKKKNPRRDQLPKWLIEEEKRLQEQQSAVRENLGASTMDLDEERRRFERLMEERRQRKQWKEEG</sequence>
<proteinExistence type="inferred from homology"/>
<evidence type="ECO:0000259" key="3">
    <source>
        <dbReference type="Pfam" id="PF07261"/>
    </source>
</evidence>
<evidence type="ECO:0000259" key="4">
    <source>
        <dbReference type="Pfam" id="PF25888"/>
    </source>
</evidence>
<dbReference type="EMBL" id="LILD01000001">
    <property type="protein sequence ID" value="KOO38125.1"/>
    <property type="molecule type" value="Genomic_DNA"/>
</dbReference>
<evidence type="ECO:0000256" key="2">
    <source>
        <dbReference type="SAM" id="MobiDB-lite"/>
    </source>
</evidence>
<keyword evidence="5" id="KW-0378">Hydrolase</keyword>
<keyword evidence="5" id="KW-0347">Helicase</keyword>
<dbReference type="Pfam" id="PF25888">
    <property type="entry name" value="WHD_DnaB"/>
    <property type="match status" value="1"/>
</dbReference>
<reference evidence="5" key="1">
    <citation type="submission" date="2015-08" db="EMBL/GenBank/DDBJ databases">
        <title>Complete DNA Sequence of Pseudomonas syringae pv. actinidiae, the Causal Agent of Kiwifruit Canker Disease.</title>
        <authorList>
            <person name="Rikkerink E.H.A."/>
            <person name="Fineran P.C."/>
        </authorList>
    </citation>
    <scope>NUCLEOTIDE SEQUENCE</scope>
    <source>
        <strain evidence="5">DSM 13666</strain>
    </source>
</reference>
<comment type="caution">
    <text evidence="5">The sequence shown here is derived from an EMBL/GenBank/DDBJ whole genome shotgun (WGS) entry which is preliminary data.</text>
</comment>
<dbReference type="AlphaFoldDB" id="A0A0M0KGZ9"/>
<dbReference type="Pfam" id="PF07261">
    <property type="entry name" value="DnaB_2"/>
    <property type="match status" value="1"/>
</dbReference>
<dbReference type="GeneID" id="87598665"/>
<gene>
    <name evidence="5" type="ORF">AMD02_04065</name>
</gene>
<keyword evidence="5" id="KW-0547">Nucleotide-binding</keyword>
<dbReference type="RefSeq" id="WP_053430537.1">
    <property type="nucleotide sequence ID" value="NZ_CP040441.1"/>
</dbReference>
<keyword evidence="5" id="KW-0067">ATP-binding</keyword>
<comment type="similarity">
    <text evidence="1">Belongs to the DnaB/DnaD family.</text>
</comment>
<feature type="domain" description="Replicative helicase loading/DNA remodeling protein DnaB N-terminal winged helix" evidence="4">
    <location>
        <begin position="10"/>
        <end position="195"/>
    </location>
</feature>
<accession>A0A0M0KGZ9</accession>
<dbReference type="GO" id="GO:0004386">
    <property type="term" value="F:helicase activity"/>
    <property type="evidence" value="ECO:0007669"/>
    <property type="project" value="UniProtKB-KW"/>
</dbReference>
<evidence type="ECO:0000256" key="1">
    <source>
        <dbReference type="ARBA" id="ARBA00093462"/>
    </source>
</evidence>
<name>A0A0M0KGZ9_ALKHA</name>
<feature type="domain" description="DnaB/C C-terminal" evidence="3">
    <location>
        <begin position="340"/>
        <end position="395"/>
    </location>
</feature>
<dbReference type="PATRIC" id="fig|136160.3.peg.1072"/>
<protein>
    <submittedName>
        <fullName evidence="5">Helicase DnaB</fullName>
    </submittedName>
</protein>
<dbReference type="InterPro" id="IPR006343">
    <property type="entry name" value="DnaB/C_C"/>
</dbReference>
<evidence type="ECO:0000313" key="5">
    <source>
        <dbReference type="EMBL" id="KOO38125.1"/>
    </source>
</evidence>